<evidence type="ECO:0000256" key="2">
    <source>
        <dbReference type="SAM" id="MobiDB-lite"/>
    </source>
</evidence>
<dbReference type="GO" id="GO:0032543">
    <property type="term" value="P:mitochondrial translation"/>
    <property type="evidence" value="ECO:0007669"/>
    <property type="project" value="InterPro"/>
</dbReference>
<dbReference type="PANTHER" id="PTHR28066">
    <property type="entry name" value="37S RIBOSOMAL PROTEIN MRP10, MITOCHONDRIAL"/>
    <property type="match status" value="1"/>
</dbReference>
<name>A0A6G1GTE1_9PEZI</name>
<protein>
    <recommendedName>
        <fullName evidence="1">Small ribosomal subunit protein mS37</fullName>
    </recommendedName>
</protein>
<comment type="subunit">
    <text evidence="1">Component of the mitochondrial small ribosomal subunit.</text>
</comment>
<keyword evidence="1 3" id="KW-0689">Ribosomal protein</keyword>
<evidence type="ECO:0000313" key="3">
    <source>
        <dbReference type="EMBL" id="KAF1984223.1"/>
    </source>
</evidence>
<keyword evidence="1" id="KW-0496">Mitochondrion</keyword>
<keyword evidence="4" id="KW-1185">Reference proteome</keyword>
<evidence type="ECO:0000313" key="4">
    <source>
        <dbReference type="Proteomes" id="UP000800041"/>
    </source>
</evidence>
<reference evidence="3" key="1">
    <citation type="journal article" date="2020" name="Stud. Mycol.">
        <title>101 Dothideomycetes genomes: a test case for predicting lifestyles and emergence of pathogens.</title>
        <authorList>
            <person name="Haridas S."/>
            <person name="Albert R."/>
            <person name="Binder M."/>
            <person name="Bloem J."/>
            <person name="Labutti K."/>
            <person name="Salamov A."/>
            <person name="Andreopoulos B."/>
            <person name="Baker S."/>
            <person name="Barry K."/>
            <person name="Bills G."/>
            <person name="Bluhm B."/>
            <person name="Cannon C."/>
            <person name="Castanera R."/>
            <person name="Culley D."/>
            <person name="Daum C."/>
            <person name="Ezra D."/>
            <person name="Gonzalez J."/>
            <person name="Henrissat B."/>
            <person name="Kuo A."/>
            <person name="Liang C."/>
            <person name="Lipzen A."/>
            <person name="Lutzoni F."/>
            <person name="Magnuson J."/>
            <person name="Mondo S."/>
            <person name="Nolan M."/>
            <person name="Ohm R."/>
            <person name="Pangilinan J."/>
            <person name="Park H.-J."/>
            <person name="Ramirez L."/>
            <person name="Alfaro M."/>
            <person name="Sun H."/>
            <person name="Tritt A."/>
            <person name="Yoshinaga Y."/>
            <person name="Zwiers L.-H."/>
            <person name="Turgeon B."/>
            <person name="Goodwin S."/>
            <person name="Spatafora J."/>
            <person name="Crous P."/>
            <person name="Grigoriev I."/>
        </authorList>
    </citation>
    <scope>NUCLEOTIDE SEQUENCE</scope>
    <source>
        <strain evidence="3">CBS 113979</strain>
    </source>
</reference>
<accession>A0A6G1GTE1</accession>
<sequence length="100" mass="11176">MVPKPSTVGTTRAGNSRLPPLPKLRVRRPNRESENPCIPLMSSVLGCWASSGFSITGCAQLEQALRLCMDQKRNTSTQKNNINYHLSRMYPKIVGPHKKK</sequence>
<dbReference type="OrthoDB" id="2210at2759"/>
<dbReference type="InterPro" id="IPR017264">
    <property type="entry name" value="Ribosomal_mS37_fun"/>
</dbReference>
<dbReference type="PANTHER" id="PTHR28066:SF1">
    <property type="entry name" value="SMALL RIBOSOMAL SUBUNIT PROTEIN MS37"/>
    <property type="match status" value="1"/>
</dbReference>
<proteinExistence type="inferred from homology"/>
<dbReference type="EMBL" id="ML977169">
    <property type="protein sequence ID" value="KAF1984223.1"/>
    <property type="molecule type" value="Genomic_DNA"/>
</dbReference>
<dbReference type="GO" id="GO:0003735">
    <property type="term" value="F:structural constituent of ribosome"/>
    <property type="evidence" value="ECO:0007669"/>
    <property type="project" value="InterPro"/>
</dbReference>
<gene>
    <name evidence="3" type="ORF">K402DRAFT_381399</name>
</gene>
<comment type="function">
    <text evidence="1">Component of the mitochondrial ribosome (mitoribosome), a dedicated translation machinery responsible for the synthesis of mitochondrial genome-encoded proteins, including at least some of the essential transmembrane subunits of the mitochondrial respiratory chain. The mitoribosomes are attached to the mitochondrial inner membrane and translation products are cotranslationally integrated into the membrane.</text>
</comment>
<organism evidence="3 4">
    <name type="scientific">Aulographum hederae CBS 113979</name>
    <dbReference type="NCBI Taxonomy" id="1176131"/>
    <lineage>
        <taxon>Eukaryota</taxon>
        <taxon>Fungi</taxon>
        <taxon>Dikarya</taxon>
        <taxon>Ascomycota</taxon>
        <taxon>Pezizomycotina</taxon>
        <taxon>Dothideomycetes</taxon>
        <taxon>Pleosporomycetidae</taxon>
        <taxon>Aulographales</taxon>
        <taxon>Aulographaceae</taxon>
    </lineage>
</organism>
<evidence type="ECO:0000256" key="1">
    <source>
        <dbReference type="PIRNR" id="PIRNR037706"/>
    </source>
</evidence>
<dbReference type="PIRSF" id="PIRSF037706">
    <property type="entry name" value="MRP10"/>
    <property type="match status" value="1"/>
</dbReference>
<dbReference type="Proteomes" id="UP000800041">
    <property type="component" value="Unassembled WGS sequence"/>
</dbReference>
<keyword evidence="1" id="KW-0687">Ribonucleoprotein</keyword>
<dbReference type="GO" id="GO:0005763">
    <property type="term" value="C:mitochondrial small ribosomal subunit"/>
    <property type="evidence" value="ECO:0007669"/>
    <property type="project" value="TreeGrafter"/>
</dbReference>
<dbReference type="AlphaFoldDB" id="A0A6G1GTE1"/>
<feature type="region of interest" description="Disordered" evidence="2">
    <location>
        <begin position="1"/>
        <end position="35"/>
    </location>
</feature>
<comment type="subcellular location">
    <subcellularLocation>
        <location evidence="1">Mitochondrion</location>
    </subcellularLocation>
</comment>
<comment type="similarity">
    <text evidence="1">Belongs to the mitochondrion-specific ribosomal protein mS37 family.</text>
</comment>